<dbReference type="InterPro" id="IPR028081">
    <property type="entry name" value="Leu-bd"/>
</dbReference>
<evidence type="ECO:0000256" key="1">
    <source>
        <dbReference type="ARBA" id="ARBA00022729"/>
    </source>
</evidence>
<gene>
    <name evidence="3" type="ORF">SAMN04487945_2626</name>
</gene>
<name>A0A1I0QHS4_9EURY</name>
<dbReference type="InterPro" id="IPR051010">
    <property type="entry name" value="BCAA_transport"/>
</dbReference>
<dbReference type="STRING" id="355548.SAMN04487945_2626"/>
<dbReference type="PANTHER" id="PTHR30483:SF6">
    <property type="entry name" value="PERIPLASMIC BINDING PROTEIN OF ABC TRANSPORTER FOR NATURAL AMINO ACIDS"/>
    <property type="match status" value="1"/>
</dbReference>
<dbReference type="InterPro" id="IPR006311">
    <property type="entry name" value="TAT_signal"/>
</dbReference>
<dbReference type="PROSITE" id="PS51318">
    <property type="entry name" value="TAT"/>
    <property type="match status" value="1"/>
</dbReference>
<organism evidence="3 4">
    <name type="scientific">Halobacterium jilantaiense</name>
    <dbReference type="NCBI Taxonomy" id="355548"/>
    <lineage>
        <taxon>Archaea</taxon>
        <taxon>Methanobacteriati</taxon>
        <taxon>Methanobacteriota</taxon>
        <taxon>Stenosarchaea group</taxon>
        <taxon>Halobacteria</taxon>
        <taxon>Halobacteriales</taxon>
        <taxon>Halobacteriaceae</taxon>
        <taxon>Halobacterium</taxon>
    </lineage>
</organism>
<dbReference type="Pfam" id="PF13458">
    <property type="entry name" value="Peripla_BP_6"/>
    <property type="match status" value="1"/>
</dbReference>
<dbReference type="Gene3D" id="3.40.50.2300">
    <property type="match status" value="2"/>
</dbReference>
<dbReference type="InterPro" id="IPR028082">
    <property type="entry name" value="Peripla_BP_I"/>
</dbReference>
<dbReference type="Proteomes" id="UP000198518">
    <property type="component" value="Unassembled WGS sequence"/>
</dbReference>
<dbReference type="PROSITE" id="PS51257">
    <property type="entry name" value="PROKAR_LIPOPROTEIN"/>
    <property type="match status" value="1"/>
</dbReference>
<evidence type="ECO:0000313" key="4">
    <source>
        <dbReference type="Proteomes" id="UP000198518"/>
    </source>
</evidence>
<dbReference type="OrthoDB" id="147794at2157"/>
<evidence type="ECO:0000313" key="3">
    <source>
        <dbReference type="EMBL" id="SEW26634.1"/>
    </source>
</evidence>
<proteinExistence type="predicted"/>
<dbReference type="SUPFAM" id="SSF53822">
    <property type="entry name" value="Periplasmic binding protein-like I"/>
    <property type="match status" value="1"/>
</dbReference>
<dbReference type="RefSeq" id="WP_089669925.1">
    <property type="nucleotide sequence ID" value="NZ_FOJA01000001.1"/>
</dbReference>
<evidence type="ECO:0000259" key="2">
    <source>
        <dbReference type="Pfam" id="PF13458"/>
    </source>
</evidence>
<dbReference type="AlphaFoldDB" id="A0A1I0QHS4"/>
<accession>A0A1I0QHS4</accession>
<sequence>MHRATRRDWLATAGATAVAGLAGCMGIGGSSQPVAVGSLLPLSGPGALGDVASHHERAVATAVEHANRAGGVGGREVVHVSKDTAADPETAAEAYDELTADHSLLSVVGPVISDVTGSLTERAAEDRTLLVSPSSTAPTLASAGRTDDGKFFARTCPNDSQQAAVMAKIVDDDVYAGADTVAVCYLDNAFGSALAEGVENSLDADVVASVAYAGSTETPEGPVDDALASDPDAIAFVGSPGSSESVLEELLRREYDGGVALSSGLVPSNPKPNWSGVYTASVASSNTVGTKRLRRELSDIAPLLVYATNAYDAAMLPLLAGEYAGDASSSAAAGALQSVSGGVGHSVTVNEFGRARSLVDAGRELNYKGAAGSMDLTDDLEPVTGYLVQQVVDSGMETLELLKPGFFSGGDGS</sequence>
<dbReference type="EMBL" id="FOJA01000001">
    <property type="protein sequence ID" value="SEW26634.1"/>
    <property type="molecule type" value="Genomic_DNA"/>
</dbReference>
<reference evidence="3 4" key="1">
    <citation type="submission" date="2016-10" db="EMBL/GenBank/DDBJ databases">
        <authorList>
            <person name="de Groot N.N."/>
        </authorList>
    </citation>
    <scope>NUCLEOTIDE SEQUENCE [LARGE SCALE GENOMIC DNA]</scope>
    <source>
        <strain evidence="3 4">CGMCC 1.5337</strain>
    </source>
</reference>
<keyword evidence="1" id="KW-0732">Signal</keyword>
<keyword evidence="4" id="KW-1185">Reference proteome</keyword>
<feature type="domain" description="Leucine-binding protein" evidence="2">
    <location>
        <begin position="33"/>
        <end position="339"/>
    </location>
</feature>
<dbReference type="PANTHER" id="PTHR30483">
    <property type="entry name" value="LEUCINE-SPECIFIC-BINDING PROTEIN"/>
    <property type="match status" value="1"/>
</dbReference>
<protein>
    <submittedName>
        <fullName evidence="3">Amino acid/amide ABC transporter substrate-binding protein, HAAT family</fullName>
    </submittedName>
</protein>